<name>A0ABM1G245_SOLPN</name>
<keyword evidence="1" id="KW-0863">Zinc-finger</keyword>
<keyword evidence="1" id="KW-0479">Metal-binding</keyword>
<evidence type="ECO:0000259" key="2">
    <source>
        <dbReference type="PROSITE" id="PS50157"/>
    </source>
</evidence>
<dbReference type="GeneID" id="107010213"/>
<dbReference type="SUPFAM" id="SSF57667">
    <property type="entry name" value="beta-beta-alpha zinc fingers"/>
    <property type="match status" value="1"/>
</dbReference>
<dbReference type="PROSITE" id="PS50157">
    <property type="entry name" value="ZINC_FINGER_C2H2_2"/>
    <property type="match status" value="1"/>
</dbReference>
<reference evidence="3" key="1">
    <citation type="journal article" date="2014" name="Nat. Genet.">
        <title>The genome of the stress-tolerant wild tomato species Solanum pennellii.</title>
        <authorList>
            <person name="Bolger A."/>
            <person name="Scossa F."/>
            <person name="Bolger M.E."/>
            <person name="Lanz C."/>
            <person name="Maumus F."/>
            <person name="Tohge T."/>
            <person name="Quesneville H."/>
            <person name="Alseekh S."/>
            <person name="Sorensen I."/>
            <person name="Lichtenstein G."/>
            <person name="Fich E.A."/>
            <person name="Conte M."/>
            <person name="Keller H."/>
            <person name="Schneeberger K."/>
            <person name="Schwacke R."/>
            <person name="Ofner I."/>
            <person name="Vrebalov J."/>
            <person name="Xu Y."/>
            <person name="Osorio S."/>
            <person name="Aflitos S.A."/>
            <person name="Schijlen E."/>
            <person name="Jimenez-Gomez J.M."/>
            <person name="Ryngajllo M."/>
            <person name="Kimura S."/>
            <person name="Kumar R."/>
            <person name="Koenig D."/>
            <person name="Headland L.R."/>
            <person name="Maloof J.N."/>
            <person name="Sinha N."/>
            <person name="van Ham R.C."/>
            <person name="Lankhorst R.K."/>
            <person name="Mao L."/>
            <person name="Vogel A."/>
            <person name="Arsova B."/>
            <person name="Panstruga R."/>
            <person name="Fei Z."/>
            <person name="Rose J.K."/>
            <person name="Zamir D."/>
            <person name="Carrari F."/>
            <person name="Giovannoni J.J."/>
            <person name="Weigel D."/>
            <person name="Usadel B."/>
            <person name="Fernie A.R."/>
        </authorList>
    </citation>
    <scope>NUCLEOTIDE SEQUENCE [LARGE SCALE GENOMIC DNA]</scope>
    <source>
        <strain evidence="3">cv. LA0716</strain>
    </source>
</reference>
<dbReference type="PANTHER" id="PTHR45730:SF109">
    <property type="entry name" value="ZINC FINGER PROTEIN KNUCKLES"/>
    <property type="match status" value="1"/>
</dbReference>
<keyword evidence="3" id="KW-1185">Reference proteome</keyword>
<protein>
    <submittedName>
        <fullName evidence="4">Zinc finger protein KNUCKLES-like</fullName>
    </submittedName>
</protein>
<dbReference type="InterPro" id="IPR036236">
    <property type="entry name" value="Znf_C2H2_sf"/>
</dbReference>
<dbReference type="Gene3D" id="3.30.160.60">
    <property type="entry name" value="Classic Zinc Finger"/>
    <property type="match status" value="1"/>
</dbReference>
<reference evidence="4" key="2">
    <citation type="submission" date="2025-08" db="UniProtKB">
        <authorList>
            <consortium name="RefSeq"/>
        </authorList>
    </citation>
    <scope>IDENTIFICATION</scope>
</reference>
<dbReference type="InterPro" id="IPR013087">
    <property type="entry name" value="Znf_C2H2_type"/>
</dbReference>
<evidence type="ECO:0000313" key="3">
    <source>
        <dbReference type="Proteomes" id="UP000694930"/>
    </source>
</evidence>
<accession>A0ABM1G245</accession>
<dbReference type="PROSITE" id="PS00028">
    <property type="entry name" value="ZINC_FINGER_C2H2_1"/>
    <property type="match status" value="1"/>
</dbReference>
<evidence type="ECO:0000313" key="4">
    <source>
        <dbReference type="RefSeq" id="XP_015064936.1"/>
    </source>
</evidence>
<sequence>MADHTHLVYDFWNQSNSVAPDIMLEPPMIPKPKVAPSSSRMFSCLYCSRKFCTSQALGGHQNAHKRERAASRRNMFSTDPNNNNNRLQFHFLHNNNENMPQQHNIINANYSCQLQPPPPSNNNLCSSSSAVFYPPPDHGYFTTTTTGEDLSLSPIDEPQLNLDLTLRL</sequence>
<gene>
    <name evidence="4" type="primary">LOC107010213</name>
</gene>
<evidence type="ECO:0000256" key="1">
    <source>
        <dbReference type="PROSITE-ProRule" id="PRU00042"/>
    </source>
</evidence>
<proteinExistence type="predicted"/>
<dbReference type="Proteomes" id="UP000694930">
    <property type="component" value="Chromosome 2"/>
</dbReference>
<keyword evidence="1" id="KW-0862">Zinc</keyword>
<dbReference type="PANTHER" id="PTHR45730">
    <property type="entry name" value="ZINC FINGER PROTEIN JAGGED"/>
    <property type="match status" value="1"/>
</dbReference>
<dbReference type="RefSeq" id="XP_015064936.1">
    <property type="nucleotide sequence ID" value="XM_015209450.1"/>
</dbReference>
<organism evidence="3 4">
    <name type="scientific">Solanum pennellii</name>
    <name type="common">Tomato</name>
    <name type="synonym">Lycopersicon pennellii</name>
    <dbReference type="NCBI Taxonomy" id="28526"/>
    <lineage>
        <taxon>Eukaryota</taxon>
        <taxon>Viridiplantae</taxon>
        <taxon>Streptophyta</taxon>
        <taxon>Embryophyta</taxon>
        <taxon>Tracheophyta</taxon>
        <taxon>Spermatophyta</taxon>
        <taxon>Magnoliopsida</taxon>
        <taxon>eudicotyledons</taxon>
        <taxon>Gunneridae</taxon>
        <taxon>Pentapetalae</taxon>
        <taxon>asterids</taxon>
        <taxon>lamiids</taxon>
        <taxon>Solanales</taxon>
        <taxon>Solanaceae</taxon>
        <taxon>Solanoideae</taxon>
        <taxon>Solaneae</taxon>
        <taxon>Solanum</taxon>
        <taxon>Solanum subgen. Lycopersicon</taxon>
    </lineage>
</organism>
<dbReference type="InterPro" id="IPR045320">
    <property type="entry name" value="JAGGED/SL1-like"/>
</dbReference>
<feature type="domain" description="C2H2-type" evidence="2">
    <location>
        <begin position="42"/>
        <end position="69"/>
    </location>
</feature>